<dbReference type="SUPFAM" id="SSF50978">
    <property type="entry name" value="WD40 repeat-like"/>
    <property type="match status" value="1"/>
</dbReference>
<keyword evidence="3" id="KW-1185">Reference proteome</keyword>
<accession>W1NLF0</accession>
<dbReference type="InterPro" id="IPR036322">
    <property type="entry name" value="WD40_repeat_dom_sf"/>
</dbReference>
<gene>
    <name evidence="2" type="ORF">AMTR_s00001p00186420</name>
</gene>
<evidence type="ECO:0000313" key="3">
    <source>
        <dbReference type="Proteomes" id="UP000017836"/>
    </source>
</evidence>
<organism evidence="2 3">
    <name type="scientific">Amborella trichopoda</name>
    <dbReference type="NCBI Taxonomy" id="13333"/>
    <lineage>
        <taxon>Eukaryota</taxon>
        <taxon>Viridiplantae</taxon>
        <taxon>Streptophyta</taxon>
        <taxon>Embryophyta</taxon>
        <taxon>Tracheophyta</taxon>
        <taxon>Spermatophyta</taxon>
        <taxon>Magnoliopsida</taxon>
        <taxon>Amborellales</taxon>
        <taxon>Amborellaceae</taxon>
        <taxon>Amborella</taxon>
    </lineage>
</organism>
<protein>
    <submittedName>
        <fullName evidence="2">Uncharacterized protein</fullName>
    </submittedName>
</protein>
<dbReference type="GO" id="GO:0004674">
    <property type="term" value="F:protein serine/threonine kinase activity"/>
    <property type="evidence" value="ECO:0007669"/>
    <property type="project" value="InterPro"/>
</dbReference>
<dbReference type="Gramene" id="ERM96306">
    <property type="protein sequence ID" value="ERM96306"/>
    <property type="gene ID" value="AMTR_s00001p00186420"/>
</dbReference>
<dbReference type="eggNOG" id="KOG1240">
    <property type="taxonomic scope" value="Eukaryota"/>
</dbReference>
<reference evidence="3" key="1">
    <citation type="journal article" date="2013" name="Science">
        <title>The Amborella genome and the evolution of flowering plants.</title>
        <authorList>
            <consortium name="Amborella Genome Project"/>
        </authorList>
    </citation>
    <scope>NUCLEOTIDE SEQUENCE [LARGE SCALE GENOMIC DNA]</scope>
</reference>
<dbReference type="GO" id="GO:0016236">
    <property type="term" value="P:macroautophagy"/>
    <property type="evidence" value="ECO:0007669"/>
    <property type="project" value="InterPro"/>
</dbReference>
<dbReference type="InterPro" id="IPR015943">
    <property type="entry name" value="WD40/YVTN_repeat-like_dom_sf"/>
</dbReference>
<dbReference type="EMBL" id="KI397142">
    <property type="protein sequence ID" value="ERM96306.1"/>
    <property type="molecule type" value="Genomic_DNA"/>
</dbReference>
<dbReference type="GO" id="GO:0045324">
    <property type="term" value="P:late endosome to vacuole transport"/>
    <property type="evidence" value="ECO:0007669"/>
    <property type="project" value="InterPro"/>
</dbReference>
<dbReference type="Gene3D" id="2.130.10.10">
    <property type="entry name" value="YVTN repeat-like/Quinoprotein amine dehydrogenase"/>
    <property type="match status" value="1"/>
</dbReference>
<proteinExistence type="predicted"/>
<dbReference type="Proteomes" id="UP000017836">
    <property type="component" value="Unassembled WGS sequence"/>
</dbReference>
<evidence type="ECO:0000313" key="2">
    <source>
        <dbReference type="EMBL" id="ERM96306.1"/>
    </source>
</evidence>
<sequence>MKYKRSDAQLGQLRKTIAEVVQELVLGTPNIGRALLQGIDLTGFIAFLALSDVMGLKPMHWKCLALLWRRRYLRKIILLEMIEKASQLLCYSSEWAVDFTMDHSGSRLLIYTTWGCGVHLWDLRHNSNAWTLKAVPKEGYVSSVVTGPCGNWFVSVSSRGVFTLLDL</sequence>
<dbReference type="HOGENOM" id="CLU_1596726_0_0_1"/>
<dbReference type="InterPro" id="IPR045162">
    <property type="entry name" value="Vps15-like"/>
</dbReference>
<keyword evidence="1" id="KW-0547">Nucleotide-binding</keyword>
<dbReference type="STRING" id="13333.W1NLF0"/>
<dbReference type="PANTHER" id="PTHR17583">
    <property type="entry name" value="PHOSPHOINOSITIDE 3-KINASE REGULATORY SUBUNIT 4"/>
    <property type="match status" value="1"/>
</dbReference>
<dbReference type="PANTHER" id="PTHR17583:SF0">
    <property type="entry name" value="PHOSPHOINOSITIDE 3-KINASE REGULATORY SUBUNIT 4"/>
    <property type="match status" value="1"/>
</dbReference>
<evidence type="ECO:0000256" key="1">
    <source>
        <dbReference type="ARBA" id="ARBA00022741"/>
    </source>
</evidence>
<dbReference type="GO" id="GO:0000166">
    <property type="term" value="F:nucleotide binding"/>
    <property type="evidence" value="ECO:0007669"/>
    <property type="project" value="UniProtKB-KW"/>
</dbReference>
<name>W1NLF0_AMBTC</name>
<dbReference type="AlphaFoldDB" id="W1NLF0"/>